<feature type="domain" description="AMP-binding enzyme C-terminal" evidence="2">
    <location>
        <begin position="476"/>
        <end position="554"/>
    </location>
</feature>
<dbReference type="Proteomes" id="UP000800235">
    <property type="component" value="Unassembled WGS sequence"/>
</dbReference>
<name>A0A9P4TVT0_9PEZI</name>
<dbReference type="InterPro" id="IPR042099">
    <property type="entry name" value="ANL_N_sf"/>
</dbReference>
<dbReference type="InterPro" id="IPR045851">
    <property type="entry name" value="AMP-bd_C_sf"/>
</dbReference>
<dbReference type="InterPro" id="IPR020845">
    <property type="entry name" value="AMP-binding_CS"/>
</dbReference>
<dbReference type="Gene3D" id="3.40.50.12780">
    <property type="entry name" value="N-terminal domain of ligase-like"/>
    <property type="match status" value="1"/>
</dbReference>
<accession>A0A9P4TVT0</accession>
<dbReference type="PANTHER" id="PTHR24096:SF422">
    <property type="entry name" value="BCDNA.GH02901"/>
    <property type="match status" value="1"/>
</dbReference>
<dbReference type="OrthoDB" id="6509636at2759"/>
<evidence type="ECO:0000259" key="1">
    <source>
        <dbReference type="Pfam" id="PF00501"/>
    </source>
</evidence>
<dbReference type="EMBL" id="MU007067">
    <property type="protein sequence ID" value="KAF2425789.1"/>
    <property type="molecule type" value="Genomic_DNA"/>
</dbReference>
<evidence type="ECO:0000259" key="2">
    <source>
        <dbReference type="Pfam" id="PF13193"/>
    </source>
</evidence>
<dbReference type="SUPFAM" id="SSF56801">
    <property type="entry name" value="Acetyl-CoA synthetase-like"/>
    <property type="match status" value="1"/>
</dbReference>
<dbReference type="InterPro" id="IPR025110">
    <property type="entry name" value="AMP-bd_C"/>
</dbReference>
<dbReference type="PROSITE" id="PS00455">
    <property type="entry name" value="AMP_BINDING"/>
    <property type="match status" value="1"/>
</dbReference>
<dbReference type="Pfam" id="PF00501">
    <property type="entry name" value="AMP-binding"/>
    <property type="match status" value="1"/>
</dbReference>
<proteinExistence type="predicted"/>
<dbReference type="GO" id="GO:0016405">
    <property type="term" value="F:CoA-ligase activity"/>
    <property type="evidence" value="ECO:0007669"/>
    <property type="project" value="TreeGrafter"/>
</dbReference>
<dbReference type="PANTHER" id="PTHR24096">
    <property type="entry name" value="LONG-CHAIN-FATTY-ACID--COA LIGASE"/>
    <property type="match status" value="1"/>
</dbReference>
<feature type="domain" description="AMP-dependent synthetase/ligase" evidence="1">
    <location>
        <begin position="38"/>
        <end position="425"/>
    </location>
</feature>
<organism evidence="3 4">
    <name type="scientific">Tothia fuscella</name>
    <dbReference type="NCBI Taxonomy" id="1048955"/>
    <lineage>
        <taxon>Eukaryota</taxon>
        <taxon>Fungi</taxon>
        <taxon>Dikarya</taxon>
        <taxon>Ascomycota</taxon>
        <taxon>Pezizomycotina</taxon>
        <taxon>Dothideomycetes</taxon>
        <taxon>Pleosporomycetidae</taxon>
        <taxon>Venturiales</taxon>
        <taxon>Cylindrosympodiaceae</taxon>
        <taxon>Tothia</taxon>
    </lineage>
</organism>
<keyword evidence="4" id="KW-1185">Reference proteome</keyword>
<dbReference type="AlphaFoldDB" id="A0A9P4TVT0"/>
<protein>
    <submittedName>
        <fullName evidence="3">Acetyl-CoA synthetase-like protein</fullName>
    </submittedName>
</protein>
<reference evidence="3" key="1">
    <citation type="journal article" date="2020" name="Stud. Mycol.">
        <title>101 Dothideomycetes genomes: a test case for predicting lifestyles and emergence of pathogens.</title>
        <authorList>
            <person name="Haridas S."/>
            <person name="Albert R."/>
            <person name="Binder M."/>
            <person name="Bloem J."/>
            <person name="Labutti K."/>
            <person name="Salamov A."/>
            <person name="Andreopoulos B."/>
            <person name="Baker S."/>
            <person name="Barry K."/>
            <person name="Bills G."/>
            <person name="Bluhm B."/>
            <person name="Cannon C."/>
            <person name="Castanera R."/>
            <person name="Culley D."/>
            <person name="Daum C."/>
            <person name="Ezra D."/>
            <person name="Gonzalez J."/>
            <person name="Henrissat B."/>
            <person name="Kuo A."/>
            <person name="Liang C."/>
            <person name="Lipzen A."/>
            <person name="Lutzoni F."/>
            <person name="Magnuson J."/>
            <person name="Mondo S."/>
            <person name="Nolan M."/>
            <person name="Ohm R."/>
            <person name="Pangilinan J."/>
            <person name="Park H.-J."/>
            <person name="Ramirez L."/>
            <person name="Alfaro M."/>
            <person name="Sun H."/>
            <person name="Tritt A."/>
            <person name="Yoshinaga Y."/>
            <person name="Zwiers L.-H."/>
            <person name="Turgeon B."/>
            <person name="Goodwin S."/>
            <person name="Spatafora J."/>
            <person name="Crous P."/>
            <person name="Grigoriev I."/>
        </authorList>
    </citation>
    <scope>NUCLEOTIDE SEQUENCE</scope>
    <source>
        <strain evidence="3">CBS 130266</strain>
    </source>
</reference>
<evidence type="ECO:0000313" key="4">
    <source>
        <dbReference type="Proteomes" id="UP000800235"/>
    </source>
</evidence>
<dbReference type="InterPro" id="IPR000873">
    <property type="entry name" value="AMP-dep_synth/lig_dom"/>
</dbReference>
<dbReference type="Pfam" id="PF13193">
    <property type="entry name" value="AMP-binding_C"/>
    <property type="match status" value="1"/>
</dbReference>
<evidence type="ECO:0000313" key="3">
    <source>
        <dbReference type="EMBL" id="KAF2425789.1"/>
    </source>
</evidence>
<sequence length="587" mass="64729">MTIWKSEHPNLNIPIHCTTYQHFFEETPNLDGAYENVTTRERLSFIDVKRKAEILSTILVERYGLQPGQTVSLFSGNTIWYPVGIWATLRAGGRVNGASPSYNVAETEHALRTAATKVLLTLPGSLDVAREAAIRVGIPESNILLLEGEAKGIASMQKLIDQAECDTSFHIMPTWQIPAGKSNKDVCGYLNFSSGTTGLPKAVMLSHGNIIAQCYQLRQLQVLSKPVLPSPEHPHGLPAYRILAIMPLFHITGLVRFVSYPVFMSGLSAMLPTFTLPTMLEAIIRYRMEELILVPPILIRLVQDSTVDPYLSDLRRTVKRWSSGSAPIAPEVIKALQRKFPDTGFRQGYGATESTACISAHPPSHFDYKYAHTGGKLVANTIAKVVALAPPDADPATHTTKEVLLGPREVGEICAKGPQICMGYLGNEAATKEAFDKEGFLHTGDVGYIDEEGLIVISDRIKEMIKVRGQQVAPAELEDLLLGHELVEDCAVIGVKDTYSGELPKGFVVLKNRGLEGVGAGRKLLEYIQSRVVGYKRIREIEFVDAVPKSPTGKLLRRILKGWERGEDDTRMKGTIVREQVKEKARL</sequence>
<gene>
    <name evidence="3" type="ORF">EJ08DRAFT_383290</name>
</gene>
<dbReference type="Gene3D" id="3.30.300.30">
    <property type="match status" value="1"/>
</dbReference>
<comment type="caution">
    <text evidence="3">The sequence shown here is derived from an EMBL/GenBank/DDBJ whole genome shotgun (WGS) entry which is preliminary data.</text>
</comment>